<proteinExistence type="predicted"/>
<dbReference type="PROSITE" id="PS51296">
    <property type="entry name" value="RIESKE"/>
    <property type="match status" value="1"/>
</dbReference>
<evidence type="ECO:0000256" key="1">
    <source>
        <dbReference type="ARBA" id="ARBA00022714"/>
    </source>
</evidence>
<dbReference type="Proteomes" id="UP000028725">
    <property type="component" value="Unassembled WGS sequence"/>
</dbReference>
<gene>
    <name evidence="6" type="ORF">DB31_4279</name>
</gene>
<dbReference type="EMBL" id="JMCB01000023">
    <property type="protein sequence ID" value="KFE62173.1"/>
    <property type="molecule type" value="Genomic_DNA"/>
</dbReference>
<keyword evidence="7" id="KW-1185">Reference proteome</keyword>
<feature type="domain" description="Rieske" evidence="5">
    <location>
        <begin position="10"/>
        <end position="104"/>
    </location>
</feature>
<organism evidence="6 7">
    <name type="scientific">Hyalangium minutum</name>
    <dbReference type="NCBI Taxonomy" id="394096"/>
    <lineage>
        <taxon>Bacteria</taxon>
        <taxon>Pseudomonadati</taxon>
        <taxon>Myxococcota</taxon>
        <taxon>Myxococcia</taxon>
        <taxon>Myxococcales</taxon>
        <taxon>Cystobacterineae</taxon>
        <taxon>Archangiaceae</taxon>
        <taxon>Hyalangium</taxon>
    </lineage>
</organism>
<accession>A0A085W3B0</accession>
<dbReference type="SUPFAM" id="SSF50022">
    <property type="entry name" value="ISP domain"/>
    <property type="match status" value="1"/>
</dbReference>
<dbReference type="Gene3D" id="2.102.10.10">
    <property type="entry name" value="Rieske [2Fe-2S] iron-sulphur domain"/>
    <property type="match status" value="1"/>
</dbReference>
<sequence>MERQPPSQFIPVARLSDLDPRGRAVVTVEGERVALVRIEGEVFAVQDTCPHRGGPLSEGDLEGYVLHCPLHAWPFDVRSGLCPIIRGARIRTYPVRVVGEEIQVAPFSGRVSAP</sequence>
<evidence type="ECO:0000313" key="6">
    <source>
        <dbReference type="EMBL" id="KFE62173.1"/>
    </source>
</evidence>
<dbReference type="Pfam" id="PF00355">
    <property type="entry name" value="Rieske"/>
    <property type="match status" value="1"/>
</dbReference>
<dbReference type="PANTHER" id="PTHR21496">
    <property type="entry name" value="FERREDOXIN-RELATED"/>
    <property type="match status" value="1"/>
</dbReference>
<reference evidence="6 7" key="1">
    <citation type="submission" date="2014-04" db="EMBL/GenBank/DDBJ databases">
        <title>Genome assembly of Hyalangium minutum DSM 14724.</title>
        <authorList>
            <person name="Sharma G."/>
            <person name="Subramanian S."/>
        </authorList>
    </citation>
    <scope>NUCLEOTIDE SEQUENCE [LARGE SCALE GENOMIC DNA]</scope>
    <source>
        <strain evidence="6 7">DSM 14724</strain>
    </source>
</reference>
<keyword evidence="3" id="KW-0408">Iron</keyword>
<evidence type="ECO:0000313" key="7">
    <source>
        <dbReference type="Proteomes" id="UP000028725"/>
    </source>
</evidence>
<keyword evidence="1" id="KW-0001">2Fe-2S</keyword>
<keyword evidence="4" id="KW-0411">Iron-sulfur</keyword>
<dbReference type="GO" id="GO:0051537">
    <property type="term" value="F:2 iron, 2 sulfur cluster binding"/>
    <property type="evidence" value="ECO:0007669"/>
    <property type="project" value="UniProtKB-KW"/>
</dbReference>
<dbReference type="GO" id="GO:0046872">
    <property type="term" value="F:metal ion binding"/>
    <property type="evidence" value="ECO:0007669"/>
    <property type="project" value="UniProtKB-KW"/>
</dbReference>
<evidence type="ECO:0000256" key="2">
    <source>
        <dbReference type="ARBA" id="ARBA00022723"/>
    </source>
</evidence>
<dbReference type="PATRIC" id="fig|394096.3.peg.8013"/>
<keyword evidence="2" id="KW-0479">Metal-binding</keyword>
<dbReference type="RefSeq" id="WP_044197911.1">
    <property type="nucleotide sequence ID" value="NZ_JMCB01000023.1"/>
</dbReference>
<comment type="caution">
    <text evidence="6">The sequence shown here is derived from an EMBL/GenBank/DDBJ whole genome shotgun (WGS) entry which is preliminary data.</text>
</comment>
<evidence type="ECO:0000256" key="3">
    <source>
        <dbReference type="ARBA" id="ARBA00023004"/>
    </source>
</evidence>
<dbReference type="OrthoDB" id="9800167at2"/>
<dbReference type="InterPro" id="IPR036922">
    <property type="entry name" value="Rieske_2Fe-2S_sf"/>
</dbReference>
<evidence type="ECO:0000256" key="4">
    <source>
        <dbReference type="ARBA" id="ARBA00023014"/>
    </source>
</evidence>
<dbReference type="STRING" id="394096.DB31_4279"/>
<name>A0A085W3B0_9BACT</name>
<dbReference type="InterPro" id="IPR017941">
    <property type="entry name" value="Rieske_2Fe-2S"/>
</dbReference>
<protein>
    <submittedName>
        <fullName evidence="6">Ferredoxin, 2Fe-2S</fullName>
    </submittedName>
</protein>
<evidence type="ECO:0000259" key="5">
    <source>
        <dbReference type="PROSITE" id="PS51296"/>
    </source>
</evidence>
<dbReference type="PANTHER" id="PTHR21496:SF23">
    <property type="entry name" value="3-PHENYLPROPIONATE_CINNAMIC ACID DIOXYGENASE FERREDOXIN SUBUNIT"/>
    <property type="match status" value="1"/>
</dbReference>
<dbReference type="AlphaFoldDB" id="A0A085W3B0"/>